<gene>
    <name evidence="5" type="primary">rpmF</name>
    <name evidence="5" type="ORF">COY16_02270</name>
</gene>
<evidence type="ECO:0000313" key="6">
    <source>
        <dbReference type="Proteomes" id="UP000228503"/>
    </source>
</evidence>
<dbReference type="GO" id="GO:0015934">
    <property type="term" value="C:large ribosomal subunit"/>
    <property type="evidence" value="ECO:0007669"/>
    <property type="project" value="InterPro"/>
</dbReference>
<dbReference type="InterPro" id="IPR002677">
    <property type="entry name" value="Ribosomal_bL32"/>
</dbReference>
<comment type="similarity">
    <text evidence="1">Belongs to the bacterial ribosomal protein bL32 family.</text>
</comment>
<dbReference type="AlphaFoldDB" id="A0A2M7TZS7"/>
<name>A0A2M7TZS7_9BACT</name>
<accession>A0A2M7TZS7</accession>
<proteinExistence type="inferred from homology"/>
<dbReference type="InterPro" id="IPR011332">
    <property type="entry name" value="Ribosomal_zn-bd"/>
</dbReference>
<dbReference type="SUPFAM" id="SSF57829">
    <property type="entry name" value="Zn-binding ribosomal proteins"/>
    <property type="match status" value="1"/>
</dbReference>
<reference evidence="6" key="1">
    <citation type="submission" date="2017-09" db="EMBL/GenBank/DDBJ databases">
        <title>Depth-based differentiation of microbial function through sediment-hosted aquifers and enrichment of novel symbionts in the deep terrestrial subsurface.</title>
        <authorList>
            <person name="Probst A.J."/>
            <person name="Ladd B."/>
            <person name="Jarett J.K."/>
            <person name="Geller-Mcgrath D.E."/>
            <person name="Sieber C.M.K."/>
            <person name="Emerson J.B."/>
            <person name="Anantharaman K."/>
            <person name="Thomas B.C."/>
            <person name="Malmstrom R."/>
            <person name="Stieglmeier M."/>
            <person name="Klingl A."/>
            <person name="Woyke T."/>
            <person name="Ryan C.M."/>
            <person name="Banfield J.F."/>
        </authorList>
    </citation>
    <scope>NUCLEOTIDE SEQUENCE [LARGE SCALE GENOMIC DNA]</scope>
</reference>
<evidence type="ECO:0000256" key="4">
    <source>
        <dbReference type="ARBA" id="ARBA00035178"/>
    </source>
</evidence>
<dbReference type="Proteomes" id="UP000228503">
    <property type="component" value="Unassembled WGS sequence"/>
</dbReference>
<evidence type="ECO:0000256" key="1">
    <source>
        <dbReference type="ARBA" id="ARBA00008560"/>
    </source>
</evidence>
<dbReference type="Pfam" id="PF01783">
    <property type="entry name" value="Ribosomal_L32p"/>
    <property type="match status" value="1"/>
</dbReference>
<dbReference type="GO" id="GO:0006412">
    <property type="term" value="P:translation"/>
    <property type="evidence" value="ECO:0007669"/>
    <property type="project" value="InterPro"/>
</dbReference>
<dbReference type="EMBL" id="PFOB01000026">
    <property type="protein sequence ID" value="PIZ63324.1"/>
    <property type="molecule type" value="Genomic_DNA"/>
</dbReference>
<dbReference type="NCBIfam" id="TIGR01031">
    <property type="entry name" value="rpmF_bact"/>
    <property type="match status" value="1"/>
</dbReference>
<evidence type="ECO:0000313" key="5">
    <source>
        <dbReference type="EMBL" id="PIZ63324.1"/>
    </source>
</evidence>
<organism evidence="5 6">
    <name type="scientific">Candidatus Roizmanbacteria bacterium CG_4_10_14_0_2_um_filter_39_13</name>
    <dbReference type="NCBI Taxonomy" id="1974825"/>
    <lineage>
        <taxon>Bacteria</taxon>
        <taxon>Candidatus Roizmaniibacteriota</taxon>
    </lineage>
</organism>
<keyword evidence="2 5" id="KW-0689">Ribosomal protein</keyword>
<evidence type="ECO:0000256" key="2">
    <source>
        <dbReference type="ARBA" id="ARBA00022980"/>
    </source>
</evidence>
<protein>
    <recommendedName>
        <fullName evidence="4">Large ribosomal subunit protein bL32</fullName>
    </recommendedName>
</protein>
<evidence type="ECO:0000256" key="3">
    <source>
        <dbReference type="ARBA" id="ARBA00023274"/>
    </source>
</evidence>
<keyword evidence="3" id="KW-0687">Ribonucleoprotein</keyword>
<dbReference type="GO" id="GO:0003735">
    <property type="term" value="F:structural constituent of ribosome"/>
    <property type="evidence" value="ECO:0007669"/>
    <property type="project" value="InterPro"/>
</dbReference>
<comment type="caution">
    <text evidence="5">The sequence shown here is derived from an EMBL/GenBank/DDBJ whole genome shotgun (WGS) entry which is preliminary data.</text>
</comment>
<sequence>MAPQPKRKHSTARKGKRILARKQEQSLPQLVVCKNCGKRKLAQQVCKNCNK</sequence>